<comment type="caution">
    <text evidence="2">The sequence shown here is derived from an EMBL/GenBank/DDBJ whole genome shotgun (WGS) entry which is preliminary data.</text>
</comment>
<feature type="compositionally biased region" description="Basic and acidic residues" evidence="1">
    <location>
        <begin position="1"/>
        <end position="11"/>
    </location>
</feature>
<organism evidence="2 3">
    <name type="scientific">Cellulomonas denverensis</name>
    <dbReference type="NCBI Taxonomy" id="264297"/>
    <lineage>
        <taxon>Bacteria</taxon>
        <taxon>Bacillati</taxon>
        <taxon>Actinomycetota</taxon>
        <taxon>Actinomycetes</taxon>
        <taxon>Micrococcales</taxon>
        <taxon>Cellulomonadaceae</taxon>
        <taxon>Cellulomonas</taxon>
    </lineage>
</organism>
<protein>
    <submittedName>
        <fullName evidence="2">Uncharacterized protein</fullName>
    </submittedName>
</protein>
<dbReference type="RefSeq" id="WP_168628810.1">
    <property type="nucleotide sequence ID" value="NZ_BONL01000010.1"/>
</dbReference>
<reference evidence="2 3" key="1">
    <citation type="submission" date="2020-04" db="EMBL/GenBank/DDBJ databases">
        <title>MicrobeNet Type strains.</title>
        <authorList>
            <person name="Nicholson A.C."/>
        </authorList>
    </citation>
    <scope>NUCLEOTIDE SEQUENCE [LARGE SCALE GENOMIC DNA]</scope>
    <source>
        <strain evidence="2 3">ATCC BAA-788</strain>
    </source>
</reference>
<sequence length="183" mass="20965">MSFLDRLRRQEPQPLPAPGDQVHPGYRPRFSTECQSIWTELVPEHGRCTVLQGELLRAVQSLAEEAQHNGNINWDRDFERFCDLLHTHLHDAALPAEEWAAADRDLDVLRRYGRVAYAMKPDWARDEDYPDPAVPEPLTEDLAQGLPAYVHDDVYDHLSDCVAQVARAHPRPMHYAAPADQLR</sequence>
<dbReference type="Proteomes" id="UP000581206">
    <property type="component" value="Unassembled WGS sequence"/>
</dbReference>
<feature type="region of interest" description="Disordered" evidence="1">
    <location>
        <begin position="1"/>
        <end position="26"/>
    </location>
</feature>
<accession>A0A7X6KT09</accession>
<evidence type="ECO:0000313" key="3">
    <source>
        <dbReference type="Proteomes" id="UP000581206"/>
    </source>
</evidence>
<proteinExistence type="predicted"/>
<dbReference type="AlphaFoldDB" id="A0A7X6KT09"/>
<name>A0A7X6KT09_9CELL</name>
<gene>
    <name evidence="2" type="ORF">HGA03_03680</name>
</gene>
<evidence type="ECO:0000256" key="1">
    <source>
        <dbReference type="SAM" id="MobiDB-lite"/>
    </source>
</evidence>
<evidence type="ECO:0000313" key="2">
    <source>
        <dbReference type="EMBL" id="NKY21762.1"/>
    </source>
</evidence>
<dbReference type="EMBL" id="JAAXOX010000001">
    <property type="protein sequence ID" value="NKY21762.1"/>
    <property type="molecule type" value="Genomic_DNA"/>
</dbReference>
<keyword evidence="3" id="KW-1185">Reference proteome</keyword>